<proteinExistence type="inferred from homology"/>
<evidence type="ECO:0000256" key="5">
    <source>
        <dbReference type="ARBA" id="ARBA00022989"/>
    </source>
</evidence>
<evidence type="ECO:0000256" key="7">
    <source>
        <dbReference type="ARBA" id="ARBA00023186"/>
    </source>
</evidence>
<dbReference type="PROSITE" id="PS01096">
    <property type="entry name" value="PPIC_PPIASE_1"/>
    <property type="match status" value="1"/>
</dbReference>
<dbReference type="KEGG" id="chyd:H4K34_16090"/>
<dbReference type="Gene3D" id="3.10.50.40">
    <property type="match status" value="1"/>
</dbReference>
<protein>
    <recommendedName>
        <fullName evidence="9">Periplasmic chaperone PpiD</fullName>
    </recommendedName>
    <alternativeName>
        <fullName evidence="10">Periplasmic folding chaperone</fullName>
    </alternativeName>
</protein>
<dbReference type="PANTHER" id="PTHR47529">
    <property type="entry name" value="PEPTIDYL-PROLYL CIS-TRANS ISOMERASE D"/>
    <property type="match status" value="1"/>
</dbReference>
<reference evidence="14 15" key="1">
    <citation type="submission" date="2020-08" db="EMBL/GenBank/DDBJ databases">
        <title>Croceimicrobium hydrocarbonivorans gen. nov., sp. nov., a novel marine bacterium isolated from a bacterial consortium that degrades polyethylene terephthalate.</title>
        <authorList>
            <person name="Liu R."/>
        </authorList>
    </citation>
    <scope>NUCLEOTIDE SEQUENCE [LARGE SCALE GENOMIC DNA]</scope>
    <source>
        <strain evidence="14 15">A20-9</strain>
    </source>
</reference>
<evidence type="ECO:0000256" key="10">
    <source>
        <dbReference type="ARBA" id="ARBA00042775"/>
    </source>
</evidence>
<dbReference type="InterPro" id="IPR027304">
    <property type="entry name" value="Trigger_fact/SurA_dom_sf"/>
</dbReference>
<keyword evidence="3" id="KW-0997">Cell inner membrane</keyword>
<keyword evidence="6 12" id="KW-0472">Membrane</keyword>
<sequence>MATLERIRQRSGLLLIVIGLAMLAFILTDLFSSGNSMFRNDANNVGEIDGKKVDYREFTARIEKRIELLQNQNPQQAANLSRTAVANQIWTEYQEEYLLTDNFEDLGIEVTSKELMERIVQNPQIQQQEGFRDPVTGKFSPAKLKEYIDQIRTNTDEQAQKAFEQWIGFEDGTREQILKDKYLNAVRKGIYMPSTLAELDYQRRNEATSIQFFGLEYSSIADSNISVSESDLKAYYKSHKEDFKSDNSREIAFVNFPVEASQKDRNVLRADLESYKQSQVISNRGKTDTLPSFATAKDDSTFAVGRSDRPVNPIFRTKKEFSAPLDSILFNEEVGFVYGPYEQNGTFFLSKISKIIDKPDSVQARHILISYQGANQGRSQSTRPPMEAKNLADSLLALVKEDSTQFGALAMQYSDDPGSGAKGGALGWFKPGQMVPAFNDYSFYHKVGDIGMVISQFGLHIIHIQDQKGANKAIKLIDIVREIEPSDATRDSIYNLATVFAAKANDTSDFAALAASMGYAARPAAGIEPMQESILGIGSNREMVKWIHNDETPLGAIQIFSQDNSSYVVTQLTEIRPEDYLPLDLVEDQVKAEVINEKKATQLSEQISSKMGANIDIASLATAFSKTVQNQSINFGTATLTSYGTEPTVIGSATAMAPGSLSQPIAGERGVYVVYVNSRNKPNELNNYDSERIRVETEMANAAATRVVESLKNEAEIVDSRKKFF</sequence>
<feature type="transmembrane region" description="Helical" evidence="12">
    <location>
        <begin position="12"/>
        <end position="31"/>
    </location>
</feature>
<evidence type="ECO:0000256" key="11">
    <source>
        <dbReference type="PROSITE-ProRule" id="PRU00278"/>
    </source>
</evidence>
<evidence type="ECO:0000259" key="13">
    <source>
        <dbReference type="PROSITE" id="PS50198"/>
    </source>
</evidence>
<comment type="similarity">
    <text evidence="8">Belongs to the PpiD chaperone family.</text>
</comment>
<keyword evidence="11 14" id="KW-0413">Isomerase</keyword>
<dbReference type="PROSITE" id="PS50198">
    <property type="entry name" value="PPIC_PPIASE_2"/>
    <property type="match status" value="1"/>
</dbReference>
<dbReference type="RefSeq" id="WP_210758412.1">
    <property type="nucleotide sequence ID" value="NZ_CP060139.1"/>
</dbReference>
<dbReference type="GO" id="GO:0003755">
    <property type="term" value="F:peptidyl-prolyl cis-trans isomerase activity"/>
    <property type="evidence" value="ECO:0007669"/>
    <property type="project" value="UniProtKB-KW"/>
</dbReference>
<dbReference type="SUPFAM" id="SSF54534">
    <property type="entry name" value="FKBP-like"/>
    <property type="match status" value="1"/>
</dbReference>
<evidence type="ECO:0000256" key="4">
    <source>
        <dbReference type="ARBA" id="ARBA00022692"/>
    </source>
</evidence>
<dbReference type="InterPro" id="IPR052029">
    <property type="entry name" value="PpiD_chaperone"/>
</dbReference>
<evidence type="ECO:0000256" key="3">
    <source>
        <dbReference type="ARBA" id="ARBA00022519"/>
    </source>
</evidence>
<dbReference type="GO" id="GO:0005886">
    <property type="term" value="C:plasma membrane"/>
    <property type="evidence" value="ECO:0007669"/>
    <property type="project" value="UniProtKB-SubCell"/>
</dbReference>
<dbReference type="EMBL" id="CP060139">
    <property type="protein sequence ID" value="QNR23876.1"/>
    <property type="molecule type" value="Genomic_DNA"/>
</dbReference>
<dbReference type="InterPro" id="IPR023058">
    <property type="entry name" value="PPIase_PpiC_CS"/>
</dbReference>
<keyword evidence="7" id="KW-0143">Chaperone</keyword>
<dbReference type="AlphaFoldDB" id="A0A7H0VDS8"/>
<accession>A0A7H0VDS8</accession>
<gene>
    <name evidence="14" type="ORF">H4K34_16090</name>
</gene>
<dbReference type="SUPFAM" id="SSF109998">
    <property type="entry name" value="Triger factor/SurA peptide-binding domain-like"/>
    <property type="match status" value="1"/>
</dbReference>
<feature type="domain" description="PpiC" evidence="13">
    <location>
        <begin position="359"/>
        <end position="466"/>
    </location>
</feature>
<evidence type="ECO:0000256" key="8">
    <source>
        <dbReference type="ARBA" id="ARBA00038408"/>
    </source>
</evidence>
<dbReference type="InterPro" id="IPR000297">
    <property type="entry name" value="PPIase_PpiC"/>
</dbReference>
<keyword evidence="2" id="KW-1003">Cell membrane</keyword>
<evidence type="ECO:0000313" key="14">
    <source>
        <dbReference type="EMBL" id="QNR23876.1"/>
    </source>
</evidence>
<evidence type="ECO:0000256" key="2">
    <source>
        <dbReference type="ARBA" id="ARBA00022475"/>
    </source>
</evidence>
<organism evidence="14 15">
    <name type="scientific">Croceimicrobium hydrocarbonivorans</name>
    <dbReference type="NCBI Taxonomy" id="2761580"/>
    <lineage>
        <taxon>Bacteria</taxon>
        <taxon>Pseudomonadati</taxon>
        <taxon>Bacteroidota</taxon>
        <taxon>Flavobacteriia</taxon>
        <taxon>Flavobacteriales</taxon>
        <taxon>Owenweeksiaceae</taxon>
        <taxon>Croceimicrobium</taxon>
    </lineage>
</organism>
<keyword evidence="5 12" id="KW-1133">Transmembrane helix</keyword>
<keyword evidence="11" id="KW-0697">Rotamase</keyword>
<dbReference type="Proteomes" id="UP000516305">
    <property type="component" value="Chromosome"/>
</dbReference>
<dbReference type="Pfam" id="PF13616">
    <property type="entry name" value="Rotamase_3"/>
    <property type="match status" value="1"/>
</dbReference>
<dbReference type="PANTHER" id="PTHR47529:SF1">
    <property type="entry name" value="PERIPLASMIC CHAPERONE PPID"/>
    <property type="match status" value="1"/>
</dbReference>
<evidence type="ECO:0000256" key="1">
    <source>
        <dbReference type="ARBA" id="ARBA00004382"/>
    </source>
</evidence>
<keyword evidence="15" id="KW-1185">Reference proteome</keyword>
<dbReference type="InterPro" id="IPR046357">
    <property type="entry name" value="PPIase_dom_sf"/>
</dbReference>
<evidence type="ECO:0000256" key="6">
    <source>
        <dbReference type="ARBA" id="ARBA00023136"/>
    </source>
</evidence>
<dbReference type="Pfam" id="PF13623">
    <property type="entry name" value="SurA_N_2"/>
    <property type="match status" value="1"/>
</dbReference>
<name>A0A7H0VDS8_9FLAO</name>
<evidence type="ECO:0000313" key="15">
    <source>
        <dbReference type="Proteomes" id="UP000516305"/>
    </source>
</evidence>
<evidence type="ECO:0000256" key="9">
    <source>
        <dbReference type="ARBA" id="ARBA00040743"/>
    </source>
</evidence>
<comment type="subcellular location">
    <subcellularLocation>
        <location evidence="1">Cell inner membrane</location>
        <topology evidence="1">Single-pass type II membrane protein</topology>
        <orientation evidence="1">Periplasmic side</orientation>
    </subcellularLocation>
</comment>
<keyword evidence="4 12" id="KW-0812">Transmembrane</keyword>
<evidence type="ECO:0000256" key="12">
    <source>
        <dbReference type="SAM" id="Phobius"/>
    </source>
</evidence>